<reference evidence="1" key="1">
    <citation type="submission" date="2020-05" db="EMBL/GenBank/DDBJ databases">
        <title>Large-scale comparative analyses of tick genomes elucidate their genetic diversity and vector capacities.</title>
        <authorList>
            <person name="Jia N."/>
            <person name="Wang J."/>
            <person name="Shi W."/>
            <person name="Du L."/>
            <person name="Sun Y."/>
            <person name="Zhan W."/>
            <person name="Jiang J."/>
            <person name="Wang Q."/>
            <person name="Zhang B."/>
            <person name="Ji P."/>
            <person name="Sakyi L.B."/>
            <person name="Cui X."/>
            <person name="Yuan T."/>
            <person name="Jiang B."/>
            <person name="Yang W."/>
            <person name="Lam T.T.-Y."/>
            <person name="Chang Q."/>
            <person name="Ding S."/>
            <person name="Wang X."/>
            <person name="Zhu J."/>
            <person name="Ruan X."/>
            <person name="Zhao L."/>
            <person name="Wei J."/>
            <person name="Que T."/>
            <person name="Du C."/>
            <person name="Cheng J."/>
            <person name="Dai P."/>
            <person name="Han X."/>
            <person name="Huang E."/>
            <person name="Gao Y."/>
            <person name="Liu J."/>
            <person name="Shao H."/>
            <person name="Ye R."/>
            <person name="Li L."/>
            <person name="Wei W."/>
            <person name="Wang X."/>
            <person name="Wang C."/>
            <person name="Yang T."/>
            <person name="Huo Q."/>
            <person name="Li W."/>
            <person name="Guo W."/>
            <person name="Chen H."/>
            <person name="Zhou L."/>
            <person name="Ni X."/>
            <person name="Tian J."/>
            <person name="Zhou Y."/>
            <person name="Sheng Y."/>
            <person name="Liu T."/>
            <person name="Pan Y."/>
            <person name="Xia L."/>
            <person name="Li J."/>
            <person name="Zhao F."/>
            <person name="Cao W."/>
        </authorList>
    </citation>
    <scope>NUCLEOTIDE SEQUENCE</scope>
    <source>
        <strain evidence="1">Hyas-2018</strain>
    </source>
</reference>
<accession>A0ACB7RWQ7</accession>
<sequence length="78" mass="7925">MPAVGSVAGGTARAGREAQQRTAPGVGALYRSALATSRGRRKSSSMRNCFRGLQCAVDDDADAAAAEGKSLTGAAIWI</sequence>
<name>A0ACB7RWQ7_HYAAI</name>
<evidence type="ECO:0000313" key="2">
    <source>
        <dbReference type="Proteomes" id="UP000821845"/>
    </source>
</evidence>
<gene>
    <name evidence="1" type="ORF">HPB50_015922</name>
</gene>
<dbReference type="Proteomes" id="UP000821845">
    <property type="component" value="Chromosome 7"/>
</dbReference>
<dbReference type="EMBL" id="CM023487">
    <property type="protein sequence ID" value="KAH6926247.1"/>
    <property type="molecule type" value="Genomic_DNA"/>
</dbReference>
<protein>
    <submittedName>
        <fullName evidence="1">Uncharacterized protein</fullName>
    </submittedName>
</protein>
<organism evidence="1 2">
    <name type="scientific">Hyalomma asiaticum</name>
    <name type="common">Tick</name>
    <dbReference type="NCBI Taxonomy" id="266040"/>
    <lineage>
        <taxon>Eukaryota</taxon>
        <taxon>Metazoa</taxon>
        <taxon>Ecdysozoa</taxon>
        <taxon>Arthropoda</taxon>
        <taxon>Chelicerata</taxon>
        <taxon>Arachnida</taxon>
        <taxon>Acari</taxon>
        <taxon>Parasitiformes</taxon>
        <taxon>Ixodida</taxon>
        <taxon>Ixodoidea</taxon>
        <taxon>Ixodidae</taxon>
        <taxon>Hyalomminae</taxon>
        <taxon>Hyalomma</taxon>
    </lineage>
</organism>
<keyword evidence="2" id="KW-1185">Reference proteome</keyword>
<comment type="caution">
    <text evidence="1">The sequence shown here is derived from an EMBL/GenBank/DDBJ whole genome shotgun (WGS) entry which is preliminary data.</text>
</comment>
<proteinExistence type="predicted"/>
<evidence type="ECO:0000313" key="1">
    <source>
        <dbReference type="EMBL" id="KAH6926247.1"/>
    </source>
</evidence>